<evidence type="ECO:0000313" key="2">
    <source>
        <dbReference type="Proteomes" id="UP000285430"/>
    </source>
</evidence>
<reference evidence="1 2" key="1">
    <citation type="submission" date="2018-08" db="EMBL/GenBank/DDBJ databases">
        <title>Aphanomyces genome sequencing and annotation.</title>
        <authorList>
            <person name="Minardi D."/>
            <person name="Oidtmann B."/>
            <person name="Van Der Giezen M."/>
            <person name="Studholme D.J."/>
        </authorList>
    </citation>
    <scope>NUCLEOTIDE SEQUENCE [LARGE SCALE GENOMIC DNA]</scope>
    <source>
        <strain evidence="1 2">Da</strain>
    </source>
</reference>
<organism evidence="1 2">
    <name type="scientific">Aphanomyces astaci</name>
    <name type="common">Crayfish plague agent</name>
    <dbReference type="NCBI Taxonomy" id="112090"/>
    <lineage>
        <taxon>Eukaryota</taxon>
        <taxon>Sar</taxon>
        <taxon>Stramenopiles</taxon>
        <taxon>Oomycota</taxon>
        <taxon>Saprolegniomycetes</taxon>
        <taxon>Saprolegniales</taxon>
        <taxon>Verrucalvaceae</taxon>
        <taxon>Aphanomyces</taxon>
    </lineage>
</organism>
<proteinExistence type="predicted"/>
<comment type="caution">
    <text evidence="1">The sequence shown here is derived from an EMBL/GenBank/DDBJ whole genome shotgun (WGS) entry which is preliminary data.</text>
</comment>
<protein>
    <submittedName>
        <fullName evidence="1">Uncharacterized protein</fullName>
    </submittedName>
</protein>
<dbReference type="VEuPathDB" id="FungiDB:H257_16799"/>
<gene>
    <name evidence="1" type="ORF">DYB37_006356</name>
</gene>
<name>A0A3R6YJL2_APHAT</name>
<evidence type="ECO:0000313" key="1">
    <source>
        <dbReference type="EMBL" id="RHZ33044.1"/>
    </source>
</evidence>
<dbReference type="AlphaFoldDB" id="A0A3R6YJL2"/>
<accession>A0A3R6YJL2</accession>
<sequence length="214" mass="23731">MAEHNLVNKMKGKPIVFPHNGFEHRAVGYAAANAALNDSTTKLTAELNEALAKVADLMATNQALVHTMKRQDDRQKEHESQVRGKLRNSIVTLEDKAGGVDINADRRTIEHLTREVQELMAYRVAHDKHELRVEERRAGPDNNGMLSLDSVRRVIRRCDPSRPTAAVNVLMAECTALPLDRVETETATLVNAHGVRTKLVSMLIKPAGKLPVLP</sequence>
<dbReference type="Proteomes" id="UP000285430">
    <property type="component" value="Unassembled WGS sequence"/>
</dbReference>
<dbReference type="EMBL" id="QUTH01000727">
    <property type="protein sequence ID" value="RHZ33044.1"/>
    <property type="molecule type" value="Genomic_DNA"/>
</dbReference>